<dbReference type="InterPro" id="IPR036249">
    <property type="entry name" value="Thioredoxin-like_sf"/>
</dbReference>
<feature type="domain" description="Thioredoxin" evidence="2">
    <location>
        <begin position="30"/>
        <end position="199"/>
    </location>
</feature>
<dbReference type="AlphaFoldDB" id="A0A2M6WEM6"/>
<dbReference type="PANTHER" id="PTHR42852:SF13">
    <property type="entry name" value="PROTEIN DIPZ"/>
    <property type="match status" value="1"/>
</dbReference>
<dbReference type="PROSITE" id="PS51352">
    <property type="entry name" value="THIOREDOXIN_2"/>
    <property type="match status" value="1"/>
</dbReference>
<dbReference type="Gene3D" id="2.60.120.260">
    <property type="entry name" value="Galactose-binding domain-like"/>
    <property type="match status" value="1"/>
</dbReference>
<dbReference type="GO" id="GO:0016491">
    <property type="term" value="F:oxidoreductase activity"/>
    <property type="evidence" value="ECO:0007669"/>
    <property type="project" value="InterPro"/>
</dbReference>
<dbReference type="Proteomes" id="UP000228809">
    <property type="component" value="Unassembled WGS sequence"/>
</dbReference>
<dbReference type="InterPro" id="IPR013766">
    <property type="entry name" value="Thioredoxin_domain"/>
</dbReference>
<dbReference type="SUPFAM" id="SSF52833">
    <property type="entry name" value="Thioredoxin-like"/>
    <property type="match status" value="1"/>
</dbReference>
<dbReference type="GO" id="GO:0016853">
    <property type="term" value="F:isomerase activity"/>
    <property type="evidence" value="ECO:0007669"/>
    <property type="project" value="UniProtKB-KW"/>
</dbReference>
<dbReference type="Gene3D" id="3.40.30.10">
    <property type="entry name" value="Glutaredoxin"/>
    <property type="match status" value="1"/>
</dbReference>
<dbReference type="InterPro" id="IPR050553">
    <property type="entry name" value="Thioredoxin_ResA/DsbE_sf"/>
</dbReference>
<dbReference type="InterPro" id="IPR013740">
    <property type="entry name" value="Redoxin"/>
</dbReference>
<evidence type="ECO:0000313" key="3">
    <source>
        <dbReference type="EMBL" id="PIT91239.1"/>
    </source>
</evidence>
<proteinExistence type="predicted"/>
<gene>
    <name evidence="3" type="ORF">COU17_01265</name>
</gene>
<comment type="caution">
    <text evidence="3">The sequence shown here is derived from an EMBL/GenBank/DDBJ whole genome shotgun (WGS) entry which is preliminary data.</text>
</comment>
<evidence type="ECO:0000313" key="4">
    <source>
        <dbReference type="Proteomes" id="UP000228809"/>
    </source>
</evidence>
<protein>
    <submittedName>
        <fullName evidence="3">Thiol-disulfide isomerase</fullName>
    </submittedName>
</protein>
<dbReference type="EMBL" id="PFBJ01000006">
    <property type="protein sequence ID" value="PIT91239.1"/>
    <property type="molecule type" value="Genomic_DNA"/>
</dbReference>
<feature type="transmembrane region" description="Helical" evidence="1">
    <location>
        <begin position="7"/>
        <end position="24"/>
    </location>
</feature>
<keyword evidence="1" id="KW-1133">Transmembrane helix</keyword>
<dbReference type="Pfam" id="PF17991">
    <property type="entry name" value="Thioredoxin_10"/>
    <property type="match status" value="1"/>
</dbReference>
<evidence type="ECO:0000256" key="1">
    <source>
        <dbReference type="SAM" id="Phobius"/>
    </source>
</evidence>
<organism evidence="3 4">
    <name type="scientific">Candidatus Kaiserbacteria bacterium CG10_big_fil_rev_8_21_14_0_10_49_17</name>
    <dbReference type="NCBI Taxonomy" id="1974609"/>
    <lineage>
        <taxon>Bacteria</taxon>
        <taxon>Candidatus Kaiseribacteriota</taxon>
    </lineage>
</organism>
<dbReference type="Pfam" id="PF08534">
    <property type="entry name" value="Redoxin"/>
    <property type="match status" value="1"/>
</dbReference>
<sequence length="374" mass="41866">MARFGKHITLIVVLIAIVAIIGVLELRKPAQSGGEGSDITITDTNERVAMKEKEFERAKEISTPDGFINATEDFNIKDLIGKKVVLVDFWTYSCINCQRTLPYLNAWNKKYADEGLVIIGLHTPEFEFEKNYENVKRAVEKWGIEYPVVLDNDYSTWRAYKNQYWPRKYLIDIDGFIVYEHIGEGGYKETEEKIVALLNERARVLGEGGVVVSDTAPENVDTVDFGKVRSPEMYFGYARVENLVNPLKSTCTDSVCRYEKPATIPLNGFALSGAWNIEREKATLADSSGSVTLYFNANKVNLVAGADGAVRAEIYLDGKKVTENHAGYSVGSGVVEFNEHDLYNLIDLRGQYGAHELEIRFLDGSVSAFAFTFG</sequence>
<keyword evidence="1" id="KW-0812">Transmembrane</keyword>
<reference evidence="4" key="1">
    <citation type="submission" date="2017-09" db="EMBL/GenBank/DDBJ databases">
        <title>Depth-based differentiation of microbial function through sediment-hosted aquifers and enrichment of novel symbionts in the deep terrestrial subsurface.</title>
        <authorList>
            <person name="Probst A.J."/>
            <person name="Ladd B."/>
            <person name="Jarett J.K."/>
            <person name="Geller-Mcgrath D.E."/>
            <person name="Sieber C.M.K."/>
            <person name="Emerson J.B."/>
            <person name="Anantharaman K."/>
            <person name="Thomas B.C."/>
            <person name="Malmstrom R."/>
            <person name="Stieglmeier M."/>
            <person name="Klingl A."/>
            <person name="Woyke T."/>
            <person name="Ryan C.M."/>
            <person name="Banfield J.F."/>
        </authorList>
    </citation>
    <scope>NUCLEOTIDE SEQUENCE [LARGE SCALE GENOMIC DNA]</scope>
</reference>
<dbReference type="InterPro" id="IPR041017">
    <property type="entry name" value="Thioredoxin_10"/>
</dbReference>
<keyword evidence="3" id="KW-0413">Isomerase</keyword>
<name>A0A2M6WEM6_9BACT</name>
<evidence type="ECO:0000259" key="2">
    <source>
        <dbReference type="PROSITE" id="PS51352"/>
    </source>
</evidence>
<dbReference type="PANTHER" id="PTHR42852">
    <property type="entry name" value="THIOL:DISULFIDE INTERCHANGE PROTEIN DSBE"/>
    <property type="match status" value="1"/>
</dbReference>
<keyword evidence="1" id="KW-0472">Membrane</keyword>
<accession>A0A2M6WEM6</accession>